<evidence type="ECO:0000313" key="3">
    <source>
        <dbReference type="Proteomes" id="UP000016927"/>
    </source>
</evidence>
<evidence type="ECO:0000313" key="2">
    <source>
        <dbReference type="EMBL" id="EOB11712.1"/>
    </source>
</evidence>
<feature type="transmembrane region" description="Helical" evidence="1">
    <location>
        <begin position="115"/>
        <end position="139"/>
    </location>
</feature>
<keyword evidence="1" id="KW-0812">Transmembrane</keyword>
<reference evidence="2 3" key="1">
    <citation type="journal article" date="2013" name="BMC Genomics">
        <title>Comparative genomics of parasitic silkworm microsporidia reveal an association between genome expansion and host adaptation.</title>
        <authorList>
            <person name="Pan G."/>
            <person name="Xu J."/>
            <person name="Li T."/>
            <person name="Xia Q."/>
            <person name="Liu S.L."/>
            <person name="Zhang G."/>
            <person name="Li S."/>
            <person name="Li C."/>
            <person name="Liu H."/>
            <person name="Yang L."/>
            <person name="Liu T."/>
            <person name="Zhang X."/>
            <person name="Wu Z."/>
            <person name="Fan W."/>
            <person name="Dang X."/>
            <person name="Xiang H."/>
            <person name="Tao M."/>
            <person name="Li Y."/>
            <person name="Hu J."/>
            <person name="Li Z."/>
            <person name="Lin L."/>
            <person name="Luo J."/>
            <person name="Geng L."/>
            <person name="Wang L."/>
            <person name="Long M."/>
            <person name="Wan Y."/>
            <person name="He N."/>
            <person name="Zhang Z."/>
            <person name="Lu C."/>
            <person name="Keeling P.J."/>
            <person name="Wang J."/>
            <person name="Xiang Z."/>
            <person name="Zhou Z."/>
        </authorList>
    </citation>
    <scope>NUCLEOTIDE SEQUENCE [LARGE SCALE GENOMIC DNA]</scope>
    <source>
        <strain evidence="3">CQ1 / CVCC 102059</strain>
    </source>
</reference>
<dbReference type="VEuPathDB" id="MicrosporidiaDB:NBO_928g0004"/>
<protein>
    <submittedName>
        <fullName evidence="2">Uncharacterized protein</fullName>
    </submittedName>
</protein>
<dbReference type="HOGENOM" id="CLU_1644203_0_0_1"/>
<keyword evidence="1" id="KW-0472">Membrane</keyword>
<dbReference type="OrthoDB" id="10365250at2759"/>
<evidence type="ECO:0000256" key="1">
    <source>
        <dbReference type="SAM" id="Phobius"/>
    </source>
</evidence>
<feature type="transmembrane region" description="Helical" evidence="1">
    <location>
        <begin position="7"/>
        <end position="24"/>
    </location>
</feature>
<feature type="transmembrane region" description="Helical" evidence="1">
    <location>
        <begin position="82"/>
        <end position="103"/>
    </location>
</feature>
<dbReference type="EMBL" id="KB909835">
    <property type="protein sequence ID" value="EOB11712.1"/>
    <property type="molecule type" value="Genomic_DNA"/>
</dbReference>
<dbReference type="Proteomes" id="UP000016927">
    <property type="component" value="Unassembled WGS sequence"/>
</dbReference>
<gene>
    <name evidence="2" type="ORF">NBO_928g0004</name>
</gene>
<keyword evidence="1" id="KW-1133">Transmembrane helix</keyword>
<accession>R0KNH2</accession>
<keyword evidence="3" id="KW-1185">Reference proteome</keyword>
<feature type="transmembrane region" description="Helical" evidence="1">
    <location>
        <begin position="44"/>
        <end position="70"/>
    </location>
</feature>
<dbReference type="AlphaFoldDB" id="R0KNH2"/>
<proteinExistence type="predicted"/>
<organism evidence="2 3">
    <name type="scientific">Nosema bombycis (strain CQ1 / CVCC 102059)</name>
    <name type="common">Microsporidian parasite</name>
    <name type="synonym">Pebrine of silkworm</name>
    <dbReference type="NCBI Taxonomy" id="578461"/>
    <lineage>
        <taxon>Eukaryota</taxon>
        <taxon>Fungi</taxon>
        <taxon>Fungi incertae sedis</taxon>
        <taxon>Microsporidia</taxon>
        <taxon>Nosematidae</taxon>
        <taxon>Nosema</taxon>
    </lineage>
</organism>
<sequence length="161" mass="17356">MGYGEGFLFYIAVIAAPVCAFLSVNDKFKNLFLSLINAYGTTYLLSLILRLTYLVCIIVGVVLYFIFLFLNLSTFGLVLGKIYAGTLSGIALIDVWGLLSILGALHGVTTSNTSFAISCLAVFLIFSVVSLAVIIPTYFQNWANKKVAEYQAGSGEAQPAV</sequence>
<name>R0KNH2_NOSB1</name>